<dbReference type="PROSITE" id="PS00166">
    <property type="entry name" value="ENOYL_COA_HYDRATASE"/>
    <property type="match status" value="1"/>
</dbReference>
<dbReference type="InterPro" id="IPR029045">
    <property type="entry name" value="ClpP/crotonase-like_dom_sf"/>
</dbReference>
<dbReference type="Gene3D" id="3.90.226.10">
    <property type="entry name" value="2-enoyl-CoA Hydratase, Chain A, domain 1"/>
    <property type="match status" value="1"/>
</dbReference>
<dbReference type="Gene3D" id="1.10.12.10">
    <property type="entry name" value="Lyase 2-enoyl-coa Hydratase, Chain A, domain 2"/>
    <property type="match status" value="1"/>
</dbReference>
<evidence type="ECO:0000313" key="3">
    <source>
        <dbReference type="EMBL" id="NKI15934.1"/>
    </source>
</evidence>
<reference evidence="3 4" key="1">
    <citation type="submission" date="2020-04" db="EMBL/GenBank/DDBJ databases">
        <authorList>
            <person name="Yoon J."/>
        </authorList>
    </citation>
    <scope>NUCLEOTIDE SEQUENCE [LARGE SCALE GENOMIC DNA]</scope>
    <source>
        <strain evidence="3 4">KMU-166</strain>
    </source>
</reference>
<dbReference type="EMBL" id="JAAWWK010000001">
    <property type="protein sequence ID" value="NKI15934.1"/>
    <property type="molecule type" value="Genomic_DNA"/>
</dbReference>
<keyword evidence="4" id="KW-1185">Reference proteome</keyword>
<name>A0ABX1G9V0_9GAMM</name>
<sequence>MSRTSFETLVVEEKGAVDWLTLNRPDSLNALNPTMIAELTSYFRDLATRPDRRIVVLRGAGRAFCAGLDIKASGSAADALELGTVQEGLVTQRTTAEIYLAMRRCPQPIVSLISGAACGGGFSLAMASDIRIADTTAKMNCAYIRIGLGGCDMGSSYFLPRLVGASLAAELILTGKFIGAERALSLGLVSQVVEPGQLEAAVEEDLQLMLTNSPLGLRLSKEALNVNIDTGCLEAAIALEDRNQILCAQTADSQEGMAAFAERRQPTYKDA</sequence>
<dbReference type="CDD" id="cd06558">
    <property type="entry name" value="crotonase-like"/>
    <property type="match status" value="1"/>
</dbReference>
<comment type="caution">
    <text evidence="3">The sequence shown here is derived from an EMBL/GenBank/DDBJ whole genome shotgun (WGS) entry which is preliminary data.</text>
</comment>
<dbReference type="InterPro" id="IPR014748">
    <property type="entry name" value="Enoyl-CoA_hydra_C"/>
</dbReference>
<evidence type="ECO:0000256" key="1">
    <source>
        <dbReference type="ARBA" id="ARBA00005254"/>
    </source>
</evidence>
<accession>A0ABX1G9V0</accession>
<dbReference type="Pfam" id="PF00378">
    <property type="entry name" value="ECH_1"/>
    <property type="match status" value="1"/>
</dbReference>
<evidence type="ECO:0000256" key="2">
    <source>
        <dbReference type="RuleBase" id="RU003707"/>
    </source>
</evidence>
<comment type="similarity">
    <text evidence="1 2">Belongs to the enoyl-CoA hydratase/isomerase family.</text>
</comment>
<gene>
    <name evidence="3" type="ORF">HCU74_00750</name>
</gene>
<proteinExistence type="inferred from homology"/>
<dbReference type="InterPro" id="IPR018376">
    <property type="entry name" value="Enoyl-CoA_hyd/isom_CS"/>
</dbReference>
<protein>
    <submittedName>
        <fullName evidence="3">Enoyl-CoA hydratase/isomerase family protein</fullName>
    </submittedName>
</protein>
<dbReference type="InterPro" id="IPR001753">
    <property type="entry name" value="Enoyl-CoA_hydra/iso"/>
</dbReference>
<dbReference type="PANTHER" id="PTHR43802">
    <property type="entry name" value="ENOYL-COA HYDRATASE"/>
    <property type="match status" value="1"/>
</dbReference>
<organism evidence="3 4">
    <name type="scientific">Spongiibacter thalassae</name>
    <dbReference type="NCBI Taxonomy" id="2721624"/>
    <lineage>
        <taxon>Bacteria</taxon>
        <taxon>Pseudomonadati</taxon>
        <taxon>Pseudomonadota</taxon>
        <taxon>Gammaproteobacteria</taxon>
        <taxon>Cellvibrionales</taxon>
        <taxon>Spongiibacteraceae</taxon>
        <taxon>Spongiibacter</taxon>
    </lineage>
</organism>
<evidence type="ECO:0000313" key="4">
    <source>
        <dbReference type="Proteomes" id="UP000765845"/>
    </source>
</evidence>
<dbReference type="PANTHER" id="PTHR43802:SF1">
    <property type="entry name" value="IP11341P-RELATED"/>
    <property type="match status" value="1"/>
</dbReference>
<dbReference type="SUPFAM" id="SSF52096">
    <property type="entry name" value="ClpP/crotonase"/>
    <property type="match status" value="1"/>
</dbReference>
<dbReference type="Proteomes" id="UP000765845">
    <property type="component" value="Unassembled WGS sequence"/>
</dbReference>
<dbReference type="RefSeq" id="WP_168448487.1">
    <property type="nucleotide sequence ID" value="NZ_JAAWWK010000001.1"/>
</dbReference>